<dbReference type="InterPro" id="IPR001810">
    <property type="entry name" value="F-box_dom"/>
</dbReference>
<evidence type="ECO:0000313" key="2">
    <source>
        <dbReference type="EMBL" id="TDL16194.1"/>
    </source>
</evidence>
<proteinExistence type="predicted"/>
<dbReference type="SUPFAM" id="SSF81383">
    <property type="entry name" value="F-box domain"/>
    <property type="match status" value="1"/>
</dbReference>
<dbReference type="STRING" id="50990.A0A4Y7PL37"/>
<dbReference type="InterPro" id="IPR036047">
    <property type="entry name" value="F-box-like_dom_sf"/>
</dbReference>
<feature type="non-terminal residue" evidence="2">
    <location>
        <position position="1"/>
    </location>
</feature>
<protein>
    <recommendedName>
        <fullName evidence="1">F-box domain-containing protein</fullName>
    </recommendedName>
</protein>
<keyword evidence="3" id="KW-1185">Reference proteome</keyword>
<accession>A0A4Y7PL37</accession>
<dbReference type="Pfam" id="PF12937">
    <property type="entry name" value="F-box-like"/>
    <property type="match status" value="1"/>
</dbReference>
<organism evidence="2 3">
    <name type="scientific">Rickenella mellea</name>
    <dbReference type="NCBI Taxonomy" id="50990"/>
    <lineage>
        <taxon>Eukaryota</taxon>
        <taxon>Fungi</taxon>
        <taxon>Dikarya</taxon>
        <taxon>Basidiomycota</taxon>
        <taxon>Agaricomycotina</taxon>
        <taxon>Agaricomycetes</taxon>
        <taxon>Hymenochaetales</taxon>
        <taxon>Rickenellaceae</taxon>
        <taxon>Rickenella</taxon>
    </lineage>
</organism>
<dbReference type="Gene3D" id="1.20.1280.50">
    <property type="match status" value="1"/>
</dbReference>
<evidence type="ECO:0000313" key="3">
    <source>
        <dbReference type="Proteomes" id="UP000294933"/>
    </source>
</evidence>
<dbReference type="EMBL" id="ML170249">
    <property type="protein sequence ID" value="TDL16194.1"/>
    <property type="molecule type" value="Genomic_DNA"/>
</dbReference>
<name>A0A4Y7PL37_9AGAM</name>
<dbReference type="AlphaFoldDB" id="A0A4Y7PL37"/>
<gene>
    <name evidence="2" type="ORF">BD410DRAFT_707447</name>
</gene>
<sequence length="54" mass="6139">HPIKRVPVEIISNIFIHCLPADSYAVPVKDKAPINVSSVCNRWREIATSTPRLW</sequence>
<evidence type="ECO:0000259" key="1">
    <source>
        <dbReference type="Pfam" id="PF12937"/>
    </source>
</evidence>
<feature type="domain" description="F-box" evidence="1">
    <location>
        <begin position="4"/>
        <end position="54"/>
    </location>
</feature>
<dbReference type="Proteomes" id="UP000294933">
    <property type="component" value="Unassembled WGS sequence"/>
</dbReference>
<reference evidence="2 3" key="1">
    <citation type="submission" date="2018-06" db="EMBL/GenBank/DDBJ databases">
        <title>A transcriptomic atlas of mushroom development highlights an independent origin of complex multicellularity.</title>
        <authorList>
            <consortium name="DOE Joint Genome Institute"/>
            <person name="Krizsan K."/>
            <person name="Almasi E."/>
            <person name="Merenyi Z."/>
            <person name="Sahu N."/>
            <person name="Viragh M."/>
            <person name="Koszo T."/>
            <person name="Mondo S."/>
            <person name="Kiss B."/>
            <person name="Balint B."/>
            <person name="Kues U."/>
            <person name="Barry K."/>
            <person name="Hegedus J.C."/>
            <person name="Henrissat B."/>
            <person name="Johnson J."/>
            <person name="Lipzen A."/>
            <person name="Ohm R."/>
            <person name="Nagy I."/>
            <person name="Pangilinan J."/>
            <person name="Yan J."/>
            <person name="Xiong Y."/>
            <person name="Grigoriev I.V."/>
            <person name="Hibbett D.S."/>
            <person name="Nagy L.G."/>
        </authorList>
    </citation>
    <scope>NUCLEOTIDE SEQUENCE [LARGE SCALE GENOMIC DNA]</scope>
    <source>
        <strain evidence="2 3">SZMC22713</strain>
    </source>
</reference>
<dbReference type="OrthoDB" id="2269034at2759"/>
<feature type="non-terminal residue" evidence="2">
    <location>
        <position position="54"/>
    </location>
</feature>
<dbReference type="VEuPathDB" id="FungiDB:BD410DRAFT_707447"/>